<evidence type="ECO:0000313" key="3">
    <source>
        <dbReference type="Proteomes" id="UP000295645"/>
    </source>
</evidence>
<feature type="signal peptide" evidence="1">
    <location>
        <begin position="1"/>
        <end position="25"/>
    </location>
</feature>
<evidence type="ECO:0000313" key="2">
    <source>
        <dbReference type="EMBL" id="TCV94186.1"/>
    </source>
</evidence>
<dbReference type="RefSeq" id="WP_132144597.1">
    <property type="nucleotide sequence ID" value="NZ_SMCS01000004.1"/>
</dbReference>
<dbReference type="Proteomes" id="UP000295645">
    <property type="component" value="Unassembled WGS sequence"/>
</dbReference>
<reference evidence="2 3" key="1">
    <citation type="submission" date="2019-03" db="EMBL/GenBank/DDBJ databases">
        <title>Above-ground endophytic microbial communities from plants in different locations in the United States.</title>
        <authorList>
            <person name="Frank C."/>
        </authorList>
    </citation>
    <scope>NUCLEOTIDE SEQUENCE [LARGE SCALE GENOMIC DNA]</scope>
    <source>
        <strain evidence="2 3">LP_13_YM</strain>
    </source>
</reference>
<dbReference type="OrthoDB" id="5725705at2"/>
<proteinExistence type="predicted"/>
<protein>
    <submittedName>
        <fullName evidence="2">Uncharacterized protein</fullName>
    </submittedName>
</protein>
<dbReference type="EMBL" id="SMCS01000004">
    <property type="protein sequence ID" value="TCV94186.1"/>
    <property type="molecule type" value="Genomic_DNA"/>
</dbReference>
<comment type="caution">
    <text evidence="2">The sequence shown here is derived from an EMBL/GenBank/DDBJ whole genome shotgun (WGS) entry which is preliminary data.</text>
</comment>
<gene>
    <name evidence="2" type="ORF">EC912_104384</name>
</gene>
<dbReference type="AlphaFoldDB" id="A0A4R3YPD4"/>
<evidence type="ECO:0000256" key="1">
    <source>
        <dbReference type="SAM" id="SignalP"/>
    </source>
</evidence>
<feature type="chain" id="PRO_5020285238" evidence="1">
    <location>
        <begin position="26"/>
        <end position="64"/>
    </location>
</feature>
<organism evidence="2 3">
    <name type="scientific">Luteibacter rhizovicinus</name>
    <dbReference type="NCBI Taxonomy" id="242606"/>
    <lineage>
        <taxon>Bacteria</taxon>
        <taxon>Pseudomonadati</taxon>
        <taxon>Pseudomonadota</taxon>
        <taxon>Gammaproteobacteria</taxon>
        <taxon>Lysobacterales</taxon>
        <taxon>Rhodanobacteraceae</taxon>
        <taxon>Luteibacter</taxon>
    </lineage>
</organism>
<keyword evidence="1" id="KW-0732">Signal</keyword>
<keyword evidence="3" id="KW-1185">Reference proteome</keyword>
<accession>A0A4R3YPD4</accession>
<name>A0A4R3YPD4_9GAMM</name>
<sequence length="64" mass="6942">MNRRLVSLSVRAAVVLAVAGMPAHADTVDPWDGDWHGSITPYGWLPGVTGETRFQLPNKGKRGQ</sequence>